<sequence length="212" mass="23934">IESRFLCEKGPEYHTGNFKNWSLLRRHVHIIETYCKHNFRGKIPPKQNLSYILGLAEAEEARQSLSHPKSRRLEHENPAKGVLERRHGICFPDMSVPTSSLTAMPCNSSSSFNLLNCEPCTEEEENAQLEIALKASSFQPVSMNHYGHATVDQNMRHALSAVDQTRHTSTKDTSSETVCVNDVDVRIEPSEQRNEQTDENDAANVLMSLLNS</sequence>
<accession>A0A6S7LRU1</accession>
<proteinExistence type="predicted"/>
<keyword evidence="2" id="KW-1185">Reference proteome</keyword>
<dbReference type="AlphaFoldDB" id="A0A6S7LRU1"/>
<evidence type="ECO:0000313" key="1">
    <source>
        <dbReference type="EMBL" id="CAB4040089.1"/>
    </source>
</evidence>
<protein>
    <submittedName>
        <fullName evidence="1">Uncharacterized protein</fullName>
    </submittedName>
</protein>
<dbReference type="Proteomes" id="UP001152795">
    <property type="component" value="Unassembled WGS sequence"/>
</dbReference>
<name>A0A6S7LRU1_PARCT</name>
<feature type="non-terminal residue" evidence="1">
    <location>
        <position position="1"/>
    </location>
</feature>
<evidence type="ECO:0000313" key="2">
    <source>
        <dbReference type="Proteomes" id="UP001152795"/>
    </source>
</evidence>
<gene>
    <name evidence="1" type="ORF">PACLA_8A085560</name>
</gene>
<dbReference type="EMBL" id="CACRXK020026254">
    <property type="protein sequence ID" value="CAB4040089.1"/>
    <property type="molecule type" value="Genomic_DNA"/>
</dbReference>
<comment type="caution">
    <text evidence="1">The sequence shown here is derived from an EMBL/GenBank/DDBJ whole genome shotgun (WGS) entry which is preliminary data.</text>
</comment>
<reference evidence="1" key="1">
    <citation type="submission" date="2020-04" db="EMBL/GenBank/DDBJ databases">
        <authorList>
            <person name="Alioto T."/>
            <person name="Alioto T."/>
            <person name="Gomez Garrido J."/>
        </authorList>
    </citation>
    <scope>NUCLEOTIDE SEQUENCE</scope>
    <source>
        <strain evidence="1">A484AB</strain>
    </source>
</reference>
<organism evidence="1 2">
    <name type="scientific">Paramuricea clavata</name>
    <name type="common">Red gorgonian</name>
    <name type="synonym">Violescent sea-whip</name>
    <dbReference type="NCBI Taxonomy" id="317549"/>
    <lineage>
        <taxon>Eukaryota</taxon>
        <taxon>Metazoa</taxon>
        <taxon>Cnidaria</taxon>
        <taxon>Anthozoa</taxon>
        <taxon>Octocorallia</taxon>
        <taxon>Malacalcyonacea</taxon>
        <taxon>Plexauridae</taxon>
        <taxon>Paramuricea</taxon>
    </lineage>
</organism>